<proteinExistence type="predicted"/>
<feature type="region of interest" description="Disordered" evidence="1">
    <location>
        <begin position="100"/>
        <end position="221"/>
    </location>
</feature>
<reference evidence="2 3" key="1">
    <citation type="journal article" date="2023" name="Life. Sci Alliance">
        <title>Evolutionary insights into 3D genome organization and epigenetic landscape of Vigna mungo.</title>
        <authorList>
            <person name="Junaid A."/>
            <person name="Singh B."/>
            <person name="Bhatia S."/>
        </authorList>
    </citation>
    <scope>NUCLEOTIDE SEQUENCE [LARGE SCALE GENOMIC DNA]</scope>
    <source>
        <strain evidence="2">Urdbean</strain>
    </source>
</reference>
<protein>
    <submittedName>
        <fullName evidence="2">Uncharacterized protein</fullName>
    </submittedName>
</protein>
<evidence type="ECO:0000256" key="1">
    <source>
        <dbReference type="SAM" id="MobiDB-lite"/>
    </source>
</evidence>
<dbReference type="EMBL" id="CP144694">
    <property type="protein sequence ID" value="WVZ04243.1"/>
    <property type="molecule type" value="Genomic_DNA"/>
</dbReference>
<dbReference type="Proteomes" id="UP001374535">
    <property type="component" value="Chromosome 7"/>
</dbReference>
<feature type="compositionally biased region" description="Polar residues" evidence="1">
    <location>
        <begin position="194"/>
        <end position="221"/>
    </location>
</feature>
<evidence type="ECO:0000313" key="3">
    <source>
        <dbReference type="Proteomes" id="UP001374535"/>
    </source>
</evidence>
<evidence type="ECO:0000313" key="2">
    <source>
        <dbReference type="EMBL" id="WVZ04243.1"/>
    </source>
</evidence>
<organism evidence="2 3">
    <name type="scientific">Vigna mungo</name>
    <name type="common">Black gram</name>
    <name type="synonym">Phaseolus mungo</name>
    <dbReference type="NCBI Taxonomy" id="3915"/>
    <lineage>
        <taxon>Eukaryota</taxon>
        <taxon>Viridiplantae</taxon>
        <taxon>Streptophyta</taxon>
        <taxon>Embryophyta</taxon>
        <taxon>Tracheophyta</taxon>
        <taxon>Spermatophyta</taxon>
        <taxon>Magnoliopsida</taxon>
        <taxon>eudicotyledons</taxon>
        <taxon>Gunneridae</taxon>
        <taxon>Pentapetalae</taxon>
        <taxon>rosids</taxon>
        <taxon>fabids</taxon>
        <taxon>Fabales</taxon>
        <taxon>Fabaceae</taxon>
        <taxon>Papilionoideae</taxon>
        <taxon>50 kb inversion clade</taxon>
        <taxon>NPAAA clade</taxon>
        <taxon>indigoferoid/millettioid clade</taxon>
        <taxon>Phaseoleae</taxon>
        <taxon>Vigna</taxon>
    </lineage>
</organism>
<sequence>MASEILAQSKSHKDDSCLKMLWGSQKNGFRNPCSMQEVKKMTPASSCSREVRKMASEILVQRKKSEKRLLPQAPQGKVRKMALENPAQRRKMIGGGVLGEKSQENDFRKPRPTQEVRKMTPASDDRRRCARGEVRKMTSKNSAQRRSQENDSCLKMIGGGVLGEKSQGNDFRKSRSRKMTHASSRLGEVRKMASASNRFGGSQENGSASNRLGGSQENGFRNLRSTQEVRKRTILDRFSFEKDPKGTPRVRYLIQRAMKTYSFEDGIPKYNAYVLYKIYWSESELMVIHGKLSGQPPIREGLLEELVDRSIARKDDRPHTNVIETDFVNISIFTPLNIVNVIPID</sequence>
<gene>
    <name evidence="2" type="ORF">V8G54_025049</name>
</gene>
<name>A0AAQ3N8R2_VIGMU</name>
<accession>A0AAQ3N8R2</accession>
<feature type="compositionally biased region" description="Basic and acidic residues" evidence="1">
    <location>
        <begin position="101"/>
        <end position="136"/>
    </location>
</feature>
<keyword evidence="3" id="KW-1185">Reference proteome</keyword>
<dbReference type="AlphaFoldDB" id="A0AAQ3N8R2"/>